<keyword evidence="2" id="KW-1003">Cell membrane</keyword>
<name>M5RS56_9BACT</name>
<keyword evidence="3 6" id="KW-0812">Transmembrane</keyword>
<comment type="subcellular location">
    <subcellularLocation>
        <location evidence="1">Cell membrane</location>
        <topology evidence="1">Multi-pass membrane protein</topology>
    </subcellularLocation>
</comment>
<evidence type="ECO:0000256" key="4">
    <source>
        <dbReference type="ARBA" id="ARBA00022989"/>
    </source>
</evidence>
<dbReference type="PANTHER" id="PTHR36115:SF4">
    <property type="entry name" value="MEMBRANE PROTEIN"/>
    <property type="match status" value="1"/>
</dbReference>
<evidence type="ECO:0000256" key="6">
    <source>
        <dbReference type="SAM" id="Phobius"/>
    </source>
</evidence>
<keyword evidence="5 6" id="KW-0472">Membrane</keyword>
<feature type="transmembrane region" description="Helical" evidence="6">
    <location>
        <begin position="87"/>
        <end position="107"/>
    </location>
</feature>
<dbReference type="AlphaFoldDB" id="M5RS56"/>
<dbReference type="InterPro" id="IPR051791">
    <property type="entry name" value="Pra-immunoreactive"/>
</dbReference>
<organism evidence="8 9">
    <name type="scientific">Rhodopirellula maiorica SM1</name>
    <dbReference type="NCBI Taxonomy" id="1265738"/>
    <lineage>
        <taxon>Bacteria</taxon>
        <taxon>Pseudomonadati</taxon>
        <taxon>Planctomycetota</taxon>
        <taxon>Planctomycetia</taxon>
        <taxon>Pirellulales</taxon>
        <taxon>Pirellulaceae</taxon>
        <taxon>Novipirellula</taxon>
    </lineage>
</organism>
<evidence type="ECO:0000313" key="9">
    <source>
        <dbReference type="Proteomes" id="UP000011991"/>
    </source>
</evidence>
<comment type="caution">
    <text evidence="8">The sequence shown here is derived from an EMBL/GenBank/DDBJ whole genome shotgun (WGS) entry which is preliminary data.</text>
</comment>
<dbReference type="InterPro" id="IPR010432">
    <property type="entry name" value="RDD"/>
</dbReference>
<evidence type="ECO:0000313" key="8">
    <source>
        <dbReference type="EMBL" id="EMI22046.1"/>
    </source>
</evidence>
<evidence type="ECO:0000256" key="1">
    <source>
        <dbReference type="ARBA" id="ARBA00004651"/>
    </source>
</evidence>
<dbReference type="Pfam" id="PF06271">
    <property type="entry name" value="RDD"/>
    <property type="match status" value="1"/>
</dbReference>
<proteinExistence type="predicted"/>
<protein>
    <submittedName>
        <fullName evidence="8">Membrane protein containing RDD domain protein</fullName>
    </submittedName>
</protein>
<feature type="domain" description="RDD" evidence="7">
    <location>
        <begin position="49"/>
        <end position="155"/>
    </location>
</feature>
<evidence type="ECO:0000256" key="2">
    <source>
        <dbReference type="ARBA" id="ARBA00022475"/>
    </source>
</evidence>
<feature type="transmembrane region" description="Helical" evidence="6">
    <location>
        <begin position="59"/>
        <end position="81"/>
    </location>
</feature>
<evidence type="ECO:0000256" key="5">
    <source>
        <dbReference type="ARBA" id="ARBA00023136"/>
    </source>
</evidence>
<dbReference type="Proteomes" id="UP000011991">
    <property type="component" value="Unassembled WGS sequence"/>
</dbReference>
<evidence type="ECO:0000259" key="7">
    <source>
        <dbReference type="Pfam" id="PF06271"/>
    </source>
</evidence>
<dbReference type="GO" id="GO:0005886">
    <property type="term" value="C:plasma membrane"/>
    <property type="evidence" value="ECO:0007669"/>
    <property type="project" value="UniProtKB-SubCell"/>
</dbReference>
<keyword evidence="4 6" id="KW-1133">Transmembrane helix</keyword>
<reference evidence="8 9" key="1">
    <citation type="journal article" date="2013" name="Mar. Genomics">
        <title>Expression of sulfatases in Rhodopirellula baltica and the diversity of sulfatases in the genus Rhodopirellula.</title>
        <authorList>
            <person name="Wegner C.E."/>
            <person name="Richter-Heitmann T."/>
            <person name="Klindworth A."/>
            <person name="Klockow C."/>
            <person name="Richter M."/>
            <person name="Achstetter T."/>
            <person name="Glockner F.O."/>
            <person name="Harder J."/>
        </authorList>
    </citation>
    <scope>NUCLEOTIDE SEQUENCE [LARGE SCALE GENOMIC DNA]</scope>
    <source>
        <strain evidence="8 9">SM1</strain>
    </source>
</reference>
<sequence length="175" mass="19091">MIVTSVPLPKTFYKLSRDKMNEPLNPYAASTATLDEPAAYLVDGEVVPAGKGLRLANFLIDYMVQFVVSFVFGATVALVGGQDGVDFINQTPGFLIGLPLLLGYYILCEATMARTLGKLVTGTKVVNDQGGKPSFGQILGRTFSRLIPFEAFSFLGETSRGWHDRFPNTFVVKSR</sequence>
<keyword evidence="9" id="KW-1185">Reference proteome</keyword>
<dbReference type="PANTHER" id="PTHR36115">
    <property type="entry name" value="PROLINE-RICH ANTIGEN HOMOLOG-RELATED"/>
    <property type="match status" value="1"/>
</dbReference>
<evidence type="ECO:0000256" key="3">
    <source>
        <dbReference type="ARBA" id="ARBA00022692"/>
    </source>
</evidence>
<dbReference type="PATRIC" id="fig|1265738.3.peg.1021"/>
<dbReference type="EMBL" id="ANOG01000157">
    <property type="protein sequence ID" value="EMI22046.1"/>
    <property type="molecule type" value="Genomic_DNA"/>
</dbReference>
<accession>M5RS56</accession>
<gene>
    <name evidence="8" type="ORF">RMSM_01028</name>
</gene>